<feature type="DNA-binding region" description="Homeobox" evidence="2">
    <location>
        <begin position="18"/>
        <end position="77"/>
    </location>
</feature>
<dbReference type="Gene3D" id="1.10.10.60">
    <property type="entry name" value="Homeodomain-like"/>
    <property type="match status" value="1"/>
</dbReference>
<dbReference type="CDD" id="cd00086">
    <property type="entry name" value="homeodomain"/>
    <property type="match status" value="1"/>
</dbReference>
<keyword evidence="2 3" id="KW-0539">Nucleus</keyword>
<keyword evidence="2 3" id="KW-0371">Homeobox</keyword>
<gene>
    <name evidence="5" type="ORF">AXF42_Ash008909</name>
</gene>
<dbReference type="GO" id="GO:0003677">
    <property type="term" value="F:DNA binding"/>
    <property type="evidence" value="ECO:0007669"/>
    <property type="project" value="UniProtKB-UniRule"/>
</dbReference>
<dbReference type="PROSITE" id="PS50071">
    <property type="entry name" value="HOMEOBOX_2"/>
    <property type="match status" value="1"/>
</dbReference>
<keyword evidence="2 3" id="KW-0238">DNA-binding</keyword>
<dbReference type="OrthoDB" id="6159439at2759"/>
<dbReference type="SUPFAM" id="SSF46689">
    <property type="entry name" value="Homeodomain-like"/>
    <property type="match status" value="1"/>
</dbReference>
<keyword evidence="6" id="KW-1185">Reference proteome</keyword>
<dbReference type="EMBL" id="KZ451951">
    <property type="protein sequence ID" value="PKA58622.1"/>
    <property type="molecule type" value="Genomic_DNA"/>
</dbReference>
<dbReference type="PANTHER" id="PTHR47713">
    <property type="entry name" value="HOMEODOMAIN-LIKE SUPERFAMILY PROTEIN"/>
    <property type="match status" value="1"/>
</dbReference>
<evidence type="ECO:0000313" key="5">
    <source>
        <dbReference type="EMBL" id="PKA58622.1"/>
    </source>
</evidence>
<feature type="domain" description="Homeobox" evidence="4">
    <location>
        <begin position="16"/>
        <end position="76"/>
    </location>
</feature>
<reference evidence="5 6" key="1">
    <citation type="journal article" date="2017" name="Nature">
        <title>The Apostasia genome and the evolution of orchids.</title>
        <authorList>
            <person name="Zhang G.Q."/>
            <person name="Liu K.W."/>
            <person name="Li Z."/>
            <person name="Lohaus R."/>
            <person name="Hsiao Y.Y."/>
            <person name="Niu S.C."/>
            <person name="Wang J.Y."/>
            <person name="Lin Y.C."/>
            <person name="Xu Q."/>
            <person name="Chen L.J."/>
            <person name="Yoshida K."/>
            <person name="Fujiwara S."/>
            <person name="Wang Z.W."/>
            <person name="Zhang Y.Q."/>
            <person name="Mitsuda N."/>
            <person name="Wang M."/>
            <person name="Liu G.H."/>
            <person name="Pecoraro L."/>
            <person name="Huang H.X."/>
            <person name="Xiao X.J."/>
            <person name="Lin M."/>
            <person name="Wu X.Y."/>
            <person name="Wu W.L."/>
            <person name="Chen Y.Y."/>
            <person name="Chang S.B."/>
            <person name="Sakamoto S."/>
            <person name="Ohme-Takagi M."/>
            <person name="Yagi M."/>
            <person name="Zeng S.J."/>
            <person name="Shen C.Y."/>
            <person name="Yeh C.M."/>
            <person name="Luo Y.B."/>
            <person name="Tsai W.C."/>
            <person name="Van de Peer Y."/>
            <person name="Liu Z.J."/>
        </authorList>
    </citation>
    <scope>NUCLEOTIDE SEQUENCE [LARGE SCALE GENOMIC DNA]</scope>
    <source>
        <strain evidence="6">cv. Shenzhen</strain>
        <tissue evidence="5">Stem</tissue>
    </source>
</reference>
<dbReference type="Pfam" id="PF00046">
    <property type="entry name" value="Homeodomain"/>
    <property type="match status" value="1"/>
</dbReference>
<accession>A0A2I0ASU7</accession>
<dbReference type="AlphaFoldDB" id="A0A2I0ASU7"/>
<sequence>MEGFCEAMGEEGDISCHEKAKRKVKTPAQVDALEKFYNEHKYPSEAMKMEFAERVGLSEKQVSGWFCHRRQKEKKLLQGELKSIGKKNLSSSALHDGISGIRQESCCSTKQADRNLDSKEVESKMFYGCESSSVMFECQGSNQHAYLGDYHVSDNRSSGSSSASLKRSVQKAENIRVTQPSRCSIWADGNMLMSNINAKGDSKRHPVNSRYPFLQDESENHAISAVKWKLGRNYREDGPQLAIEFDPLPPDAFDSPIHDTNCDQYYIGSTRHEASSMYRSMNEPKMFYRYRLQEPVIKSIPEQRGFERTKQRLNDCNEIRKLQSTQKTFSSSHTDHSRSQIFGTDVDEDFAEEQDQNGRSTRNYFGNQNEIYWRNGI</sequence>
<dbReference type="PANTHER" id="PTHR47713:SF2">
    <property type="entry name" value="HOMEODOMAIN-LIKE SUPERFAMILY PROTEIN"/>
    <property type="match status" value="1"/>
</dbReference>
<organism evidence="5 6">
    <name type="scientific">Apostasia shenzhenica</name>
    <dbReference type="NCBI Taxonomy" id="1088818"/>
    <lineage>
        <taxon>Eukaryota</taxon>
        <taxon>Viridiplantae</taxon>
        <taxon>Streptophyta</taxon>
        <taxon>Embryophyta</taxon>
        <taxon>Tracheophyta</taxon>
        <taxon>Spermatophyta</taxon>
        <taxon>Magnoliopsida</taxon>
        <taxon>Liliopsida</taxon>
        <taxon>Asparagales</taxon>
        <taxon>Orchidaceae</taxon>
        <taxon>Apostasioideae</taxon>
        <taxon>Apostasia</taxon>
    </lineage>
</organism>
<evidence type="ECO:0000259" key="4">
    <source>
        <dbReference type="PROSITE" id="PS50071"/>
    </source>
</evidence>
<dbReference type="InterPro" id="IPR001356">
    <property type="entry name" value="HD"/>
</dbReference>
<protein>
    <recommendedName>
        <fullName evidence="4">Homeobox domain-containing protein</fullName>
    </recommendedName>
</protein>
<evidence type="ECO:0000256" key="3">
    <source>
        <dbReference type="RuleBase" id="RU000682"/>
    </source>
</evidence>
<comment type="subcellular location">
    <subcellularLocation>
        <location evidence="1 2 3">Nucleus</location>
    </subcellularLocation>
</comment>
<proteinExistence type="predicted"/>
<dbReference type="Proteomes" id="UP000236161">
    <property type="component" value="Unassembled WGS sequence"/>
</dbReference>
<dbReference type="STRING" id="1088818.A0A2I0ASU7"/>
<dbReference type="SMART" id="SM00389">
    <property type="entry name" value="HOX"/>
    <property type="match status" value="1"/>
</dbReference>
<evidence type="ECO:0000256" key="2">
    <source>
        <dbReference type="PROSITE-ProRule" id="PRU00108"/>
    </source>
</evidence>
<name>A0A2I0ASU7_9ASPA</name>
<dbReference type="GO" id="GO:0005634">
    <property type="term" value="C:nucleus"/>
    <property type="evidence" value="ECO:0007669"/>
    <property type="project" value="UniProtKB-SubCell"/>
</dbReference>
<evidence type="ECO:0000256" key="1">
    <source>
        <dbReference type="ARBA" id="ARBA00004123"/>
    </source>
</evidence>
<dbReference type="InterPro" id="IPR009057">
    <property type="entry name" value="Homeodomain-like_sf"/>
</dbReference>
<evidence type="ECO:0000313" key="6">
    <source>
        <dbReference type="Proteomes" id="UP000236161"/>
    </source>
</evidence>